<dbReference type="GO" id="GO:0016758">
    <property type="term" value="F:hexosyltransferase activity"/>
    <property type="evidence" value="ECO:0007669"/>
    <property type="project" value="InterPro"/>
</dbReference>
<evidence type="ECO:0000313" key="13">
    <source>
        <dbReference type="Proteomes" id="UP000625711"/>
    </source>
</evidence>
<reference evidence="12" key="1">
    <citation type="submission" date="2020-08" db="EMBL/GenBank/DDBJ databases">
        <title>Genome sequencing and assembly of the red palm weevil Rhynchophorus ferrugineus.</title>
        <authorList>
            <person name="Dias G.B."/>
            <person name="Bergman C.M."/>
            <person name="Manee M."/>
        </authorList>
    </citation>
    <scope>NUCLEOTIDE SEQUENCE</scope>
    <source>
        <strain evidence="12">AA-2017</strain>
        <tissue evidence="12">Whole larva</tissue>
    </source>
</reference>
<feature type="transmembrane region" description="Helical" evidence="11">
    <location>
        <begin position="12"/>
        <end position="29"/>
    </location>
</feature>
<evidence type="ECO:0000256" key="11">
    <source>
        <dbReference type="RuleBase" id="RU363063"/>
    </source>
</evidence>
<comment type="subcellular location">
    <subcellularLocation>
        <location evidence="1 11">Golgi apparatus membrane</location>
        <topology evidence="1 11">Single-pass type II membrane protein</topology>
    </subcellularLocation>
</comment>
<organism evidence="12 13">
    <name type="scientific">Rhynchophorus ferrugineus</name>
    <name type="common">Red palm weevil</name>
    <name type="synonym">Curculio ferrugineus</name>
    <dbReference type="NCBI Taxonomy" id="354439"/>
    <lineage>
        <taxon>Eukaryota</taxon>
        <taxon>Metazoa</taxon>
        <taxon>Ecdysozoa</taxon>
        <taxon>Arthropoda</taxon>
        <taxon>Hexapoda</taxon>
        <taxon>Insecta</taxon>
        <taxon>Pterygota</taxon>
        <taxon>Neoptera</taxon>
        <taxon>Endopterygota</taxon>
        <taxon>Coleoptera</taxon>
        <taxon>Polyphaga</taxon>
        <taxon>Cucujiformia</taxon>
        <taxon>Curculionidae</taxon>
        <taxon>Dryophthorinae</taxon>
        <taxon>Rhynchophorus</taxon>
    </lineage>
</organism>
<dbReference type="AlphaFoldDB" id="A0A834IB53"/>
<keyword evidence="4" id="KW-0808">Transferase</keyword>
<dbReference type="InterPro" id="IPR002659">
    <property type="entry name" value="Glyco_trans_31"/>
</dbReference>
<keyword evidence="7 11" id="KW-1133">Transmembrane helix</keyword>
<comment type="similarity">
    <text evidence="2 11">Belongs to the glycosyltransferase 31 family.</text>
</comment>
<evidence type="ECO:0000256" key="3">
    <source>
        <dbReference type="ARBA" id="ARBA00022676"/>
    </source>
</evidence>
<evidence type="ECO:0000256" key="7">
    <source>
        <dbReference type="ARBA" id="ARBA00022989"/>
    </source>
</evidence>
<evidence type="ECO:0000256" key="1">
    <source>
        <dbReference type="ARBA" id="ARBA00004323"/>
    </source>
</evidence>
<proteinExistence type="inferred from homology"/>
<evidence type="ECO:0000256" key="9">
    <source>
        <dbReference type="ARBA" id="ARBA00023136"/>
    </source>
</evidence>
<dbReference type="PANTHER" id="PTHR11214:SF376">
    <property type="entry name" value="HEXOSYLTRANSFERASE"/>
    <property type="match status" value="1"/>
</dbReference>
<dbReference type="Proteomes" id="UP000625711">
    <property type="component" value="Unassembled WGS sequence"/>
</dbReference>
<dbReference type="Gene3D" id="3.90.550.50">
    <property type="match status" value="1"/>
</dbReference>
<evidence type="ECO:0000256" key="4">
    <source>
        <dbReference type="ARBA" id="ARBA00022679"/>
    </source>
</evidence>
<dbReference type="PANTHER" id="PTHR11214">
    <property type="entry name" value="BETA-1,3-N-ACETYLGLUCOSAMINYLTRANSFERASE"/>
    <property type="match status" value="1"/>
</dbReference>
<dbReference type="EMBL" id="JAACXV010000413">
    <property type="protein sequence ID" value="KAF7277790.1"/>
    <property type="molecule type" value="Genomic_DNA"/>
</dbReference>
<comment type="caution">
    <text evidence="12">The sequence shown here is derived from an EMBL/GenBank/DDBJ whole genome shotgun (WGS) entry which is preliminary data.</text>
</comment>
<evidence type="ECO:0000256" key="6">
    <source>
        <dbReference type="ARBA" id="ARBA00022968"/>
    </source>
</evidence>
<dbReference type="OrthoDB" id="115198at2759"/>
<name>A0A834IB53_RHYFE</name>
<keyword evidence="13" id="KW-1185">Reference proteome</keyword>
<keyword evidence="9 11" id="KW-0472">Membrane</keyword>
<dbReference type="Pfam" id="PF01762">
    <property type="entry name" value="Galactosyl_T"/>
    <property type="match status" value="1"/>
</dbReference>
<gene>
    <name evidence="12" type="ORF">GWI33_009208</name>
</gene>
<keyword evidence="3 11" id="KW-0328">Glycosyltransferase</keyword>
<keyword evidence="10" id="KW-0325">Glycoprotein</keyword>
<protein>
    <recommendedName>
        <fullName evidence="11">Hexosyltransferase</fullName>
        <ecNumber evidence="11">2.4.1.-</ecNumber>
    </recommendedName>
</protein>
<keyword evidence="6 11" id="KW-0735">Signal-anchor</keyword>
<dbReference type="GO" id="GO:0000139">
    <property type="term" value="C:Golgi membrane"/>
    <property type="evidence" value="ECO:0007669"/>
    <property type="project" value="UniProtKB-SubCell"/>
</dbReference>
<evidence type="ECO:0000256" key="5">
    <source>
        <dbReference type="ARBA" id="ARBA00022692"/>
    </source>
</evidence>
<evidence type="ECO:0000256" key="2">
    <source>
        <dbReference type="ARBA" id="ARBA00008661"/>
    </source>
</evidence>
<keyword evidence="5 11" id="KW-0812">Transmembrane</keyword>
<evidence type="ECO:0000313" key="12">
    <source>
        <dbReference type="EMBL" id="KAF7277790.1"/>
    </source>
</evidence>
<dbReference type="FunFam" id="3.90.550.50:FF:000001">
    <property type="entry name" value="Hexosyltransferase"/>
    <property type="match status" value="1"/>
</dbReference>
<sequence>MTLKGFKNKHIIVILLLVNVSLVYLLLYFDVISVSKCAEYLERPHTRHKLRVRPAQLSFNMKNLSKNDYSKLIDIKNFSFIILNEHACDSADVFLLILVPSAPGHAEHRLNIRGTWGFPKKGIKLVFFLGMVIDQQLQEEIEMESKLYGDIIQGNFIDSYHNLTYKTVMSLKYVVYHCPKVLYILKIDDDSFVNTPLLLNFLKNDLSPNGAANLFLCNDMTGSPVIRDNQSKWYVPEDVYPDNSYPSYCSGWYAIFSPDVCFKLYQQSQNLSIYLFVEDAFVYGIAGGKANLKHIDISKYTLASKNPNLLFDGKYDKIRFLFGSPNMNIKLVKRFWEYFRGKPVPLTLGDSVV</sequence>
<keyword evidence="8 11" id="KW-0333">Golgi apparatus</keyword>
<dbReference type="GO" id="GO:0006493">
    <property type="term" value="P:protein O-linked glycosylation"/>
    <property type="evidence" value="ECO:0007669"/>
    <property type="project" value="TreeGrafter"/>
</dbReference>
<dbReference type="EC" id="2.4.1.-" evidence="11"/>
<evidence type="ECO:0000256" key="10">
    <source>
        <dbReference type="ARBA" id="ARBA00023180"/>
    </source>
</evidence>
<evidence type="ECO:0000256" key="8">
    <source>
        <dbReference type="ARBA" id="ARBA00023034"/>
    </source>
</evidence>
<accession>A0A834IB53</accession>